<evidence type="ECO:0000256" key="1">
    <source>
        <dbReference type="ARBA" id="ARBA00002558"/>
    </source>
</evidence>
<evidence type="ECO:0000256" key="7">
    <source>
        <dbReference type="SAM" id="MobiDB-lite"/>
    </source>
</evidence>
<dbReference type="EMBL" id="LVKK01000056">
    <property type="protein sequence ID" value="OAG38404.1"/>
    <property type="molecule type" value="Genomic_DNA"/>
</dbReference>
<comment type="function">
    <text evidence="1">Nuclear serine protease which mediates apoptosis.</text>
</comment>
<dbReference type="PANTHER" id="PTHR46366">
    <property type="entry name" value="PRO-APOPTOTIC SERINE PROTEASE NMA111"/>
    <property type="match status" value="1"/>
</dbReference>
<keyword evidence="11" id="KW-1185">Reference proteome</keyword>
<name>A0A177F249_9EURO</name>
<dbReference type="PRINTS" id="PR00834">
    <property type="entry name" value="PROTEASES2C"/>
</dbReference>
<feature type="domain" description="PDZ" evidence="9">
    <location>
        <begin position="296"/>
        <end position="346"/>
    </location>
</feature>
<gene>
    <name evidence="10" type="ORF">AYO21_07387</name>
</gene>
<evidence type="ECO:0000256" key="5">
    <source>
        <dbReference type="ARBA" id="ARBA00022703"/>
    </source>
</evidence>
<dbReference type="Pfam" id="PF12812">
    <property type="entry name" value="PDZ_1"/>
    <property type="match status" value="2"/>
</dbReference>
<comment type="caution">
    <text evidence="10">The sequence shown here is derived from an EMBL/GenBank/DDBJ whole genome shotgun (WGS) entry which is preliminary data.</text>
</comment>
<reference evidence="10 11" key="1">
    <citation type="submission" date="2016-03" db="EMBL/GenBank/DDBJ databases">
        <title>Draft genome sequence of the Fonsecaea monophora CBS 269.37.</title>
        <authorList>
            <person name="Bombassaro A."/>
            <person name="Vinicius W.A."/>
            <person name="De Hoog S."/>
            <person name="Sun J."/>
            <person name="Souza E.M."/>
            <person name="Raittz R.T."/>
            <person name="Costa F."/>
            <person name="Leao A.C."/>
            <person name="Tadra-Sfeir M.Z."/>
            <person name="Baura V."/>
            <person name="Balsanelli E."/>
            <person name="Pedrosa F.O."/>
            <person name="Moreno L.F."/>
            <person name="Steffens M.B."/>
            <person name="Xi L."/>
            <person name="Bocca A.L."/>
            <person name="Felipe M.S."/>
            <person name="Teixeira M."/>
            <person name="Telles Filho F.Q."/>
            <person name="Azevedo C.M."/>
            <person name="Gomes R."/>
            <person name="Vicente V.A."/>
        </authorList>
    </citation>
    <scope>NUCLEOTIDE SEQUENCE [LARGE SCALE GENOMIC DNA]</scope>
    <source>
        <strain evidence="10 11">CBS 269.37</strain>
    </source>
</reference>
<dbReference type="Proteomes" id="UP000077002">
    <property type="component" value="Unassembled WGS sequence"/>
</dbReference>
<evidence type="ECO:0000256" key="6">
    <source>
        <dbReference type="ARBA" id="ARBA00022737"/>
    </source>
</evidence>
<protein>
    <recommendedName>
        <fullName evidence="3">Pro-apoptotic serine protease NMA111</fullName>
    </recommendedName>
    <alternativeName>
        <fullName evidence="4">Pro-apoptotic serine protease nma111</fullName>
    </alternativeName>
</protein>
<dbReference type="GO" id="GO:0006915">
    <property type="term" value="P:apoptotic process"/>
    <property type="evidence" value="ECO:0007669"/>
    <property type="project" value="UniProtKB-KW"/>
</dbReference>
<organism evidence="10 11">
    <name type="scientific">Fonsecaea monophora</name>
    <dbReference type="NCBI Taxonomy" id="254056"/>
    <lineage>
        <taxon>Eukaryota</taxon>
        <taxon>Fungi</taxon>
        <taxon>Dikarya</taxon>
        <taxon>Ascomycota</taxon>
        <taxon>Pezizomycotina</taxon>
        <taxon>Eurotiomycetes</taxon>
        <taxon>Chaetothyriomycetidae</taxon>
        <taxon>Chaetothyriales</taxon>
        <taxon>Herpotrichiellaceae</taxon>
        <taxon>Fonsecaea</taxon>
    </lineage>
</organism>
<dbReference type="InterPro" id="IPR036034">
    <property type="entry name" value="PDZ_sf"/>
</dbReference>
<evidence type="ECO:0000313" key="10">
    <source>
        <dbReference type="EMBL" id="OAG38404.1"/>
    </source>
</evidence>
<dbReference type="SUPFAM" id="SSF50156">
    <property type="entry name" value="PDZ domain-like"/>
    <property type="match status" value="3"/>
</dbReference>
<evidence type="ECO:0000313" key="11">
    <source>
        <dbReference type="Proteomes" id="UP000077002"/>
    </source>
</evidence>
<comment type="similarity">
    <text evidence="2">Belongs to the peptidase S1C family.</text>
</comment>
<dbReference type="CDD" id="cd06719">
    <property type="entry name" value="PDZ2-4_Nma111p-like"/>
    <property type="match status" value="1"/>
</dbReference>
<accession>A0A177F249</accession>
<dbReference type="Pfam" id="PF17820">
    <property type="entry name" value="PDZ_6"/>
    <property type="match status" value="1"/>
</dbReference>
<evidence type="ECO:0000259" key="9">
    <source>
        <dbReference type="Pfam" id="PF17820"/>
    </source>
</evidence>
<feature type="domain" description="PDZ-like" evidence="8">
    <location>
        <begin position="362"/>
        <end position="438"/>
    </location>
</feature>
<sequence length="1021" mass="112061">MGSCGIVATSHNLSHVDEDAVKSLSLVNPSMVNPSPGDPGKWHATLDKAIRSVVAIHFSCPRPFDTDSSSSSQATGFVVDAEKGYILTNRHVVGPGPFTGYCVFDNHEECDVHPVYRDPVHDFGFLRFEPKAIKYMKLEALKLNPQSARVGVEIRIVGNDAGEKLSIHSGFISRLDRNAPLYGGGYNDFNTNYIQAAAATTGGSSGSPVVDVSGHAIALQAGGRADKATTDFFLPLDRPLRALECLQKGIPITRGTIQTQWTWKPFDDCRRLGLTSEWESIVRATFPHQNNMLVAETVLPEGPADGKIQVGDILVKVNEQLLTSFASLDAILDASVGKTVDILLQREGKDLAVILDVHDLTAITPDRFVAVAGGTFHNLSYQYARLYRIPCRGLYASSAEGSFGEVYSLWGSIVDTVDHKKTPDLDTFIEVVRKIPDKSRIVVTYRSIRDLDTQRVASFYVDQRWDPDLTMAVRNDETGLWDFNVIDNLPPALPPVVRSADFAQPEGLSPPVADIVRSFVEVSCAMPLHLDGFPHIRRTGFGLVIAPGFVIVSRAVVPHSLCGIIVTVADSVNIEGEVYFVDPLRNYTVVRYDPALVEAPVQVATLSTEMIKQGSDTFFVGFSRGDLSFAKTTVSEVSNLYIPKDSGGPRYRATMVEGIYVNASLPSKCSFGVLMEPDSVVVQALWLNYMGDKDNEYYFGMAASLITPVVDQIKAGFVPKPRILDIEASGLSMAECRTAGVSEEWIRKVAKASPSRHELFRVSNVACRPEGEDDEDEAEKRDDQDQAKQANGCDNRPTKDQSLQDGDIILSLNDRVITRQHDMDMMYDQEWLDAAIVRRGEEMTLRVPTLATADLDTTRALVFCGAVLQRPHHAVRQQVTKLHSQVYVSARRAGSPAQQYGLSSTTFITEVNGVKTPNLAAFVRETAKIQDNTSFRLRVVTLKGVPQVVTMKKNSHYFPTVEYVRGSNGGWTVHRIEGQPTNEPTNGSISGQVDEIVDEPTNVLTTEATTATQQVSEAKSE</sequence>
<proteinExistence type="inferred from homology"/>
<dbReference type="Gene3D" id="2.40.10.120">
    <property type="match status" value="1"/>
</dbReference>
<keyword evidence="6" id="KW-0677">Repeat</keyword>
<keyword evidence="5" id="KW-0053">Apoptosis</keyword>
<dbReference type="RefSeq" id="XP_022510356.1">
    <property type="nucleotide sequence ID" value="XM_022657343.1"/>
</dbReference>
<evidence type="ECO:0000256" key="2">
    <source>
        <dbReference type="ARBA" id="ARBA00010541"/>
    </source>
</evidence>
<feature type="domain" description="PDZ-like" evidence="8">
    <location>
        <begin position="856"/>
        <end position="932"/>
    </location>
</feature>
<dbReference type="GeneID" id="34602542"/>
<dbReference type="GO" id="GO:0006508">
    <property type="term" value="P:proteolysis"/>
    <property type="evidence" value="ECO:0007669"/>
    <property type="project" value="UniProtKB-KW"/>
</dbReference>
<evidence type="ECO:0000259" key="8">
    <source>
        <dbReference type="Pfam" id="PF12812"/>
    </source>
</evidence>
<dbReference type="PANTHER" id="PTHR46366:SF8">
    <property type="entry name" value="PRO-APOPTOTIC SERINE PROTEASE NMA111"/>
    <property type="match status" value="1"/>
</dbReference>
<feature type="region of interest" description="Disordered" evidence="7">
    <location>
        <begin position="763"/>
        <end position="805"/>
    </location>
</feature>
<dbReference type="Pfam" id="PF13365">
    <property type="entry name" value="Trypsin_2"/>
    <property type="match status" value="1"/>
</dbReference>
<dbReference type="AlphaFoldDB" id="A0A177F249"/>
<dbReference type="InterPro" id="IPR001940">
    <property type="entry name" value="Peptidase_S1C"/>
</dbReference>
<dbReference type="SUPFAM" id="SSF50494">
    <property type="entry name" value="Trypsin-like serine proteases"/>
    <property type="match status" value="2"/>
</dbReference>
<dbReference type="InterPro" id="IPR041489">
    <property type="entry name" value="PDZ_6"/>
</dbReference>
<dbReference type="CDD" id="cd06786">
    <property type="entry name" value="cpPDZ1_ScNma111-like"/>
    <property type="match status" value="1"/>
</dbReference>
<dbReference type="InterPro" id="IPR009003">
    <property type="entry name" value="Peptidase_S1_PA"/>
</dbReference>
<evidence type="ECO:0000256" key="3">
    <source>
        <dbReference type="ARBA" id="ARBA00020338"/>
    </source>
</evidence>
<evidence type="ECO:0000256" key="4">
    <source>
        <dbReference type="ARBA" id="ARBA00021524"/>
    </source>
</evidence>
<dbReference type="Gene3D" id="2.30.42.10">
    <property type="match status" value="2"/>
</dbReference>
<dbReference type="OrthoDB" id="4217619at2759"/>
<dbReference type="InterPro" id="IPR025926">
    <property type="entry name" value="PDZ-like_dom"/>
</dbReference>
<dbReference type="GO" id="GO:0004252">
    <property type="term" value="F:serine-type endopeptidase activity"/>
    <property type="evidence" value="ECO:0007669"/>
    <property type="project" value="InterPro"/>
</dbReference>